<dbReference type="PANTHER" id="PTHR45988:SF18">
    <property type="entry name" value="C2H2-TYPE ZINC FINGER FAMILY PROTEIN"/>
    <property type="match status" value="1"/>
</dbReference>
<keyword evidence="4" id="KW-0862">Zinc</keyword>
<evidence type="ECO:0000313" key="11">
    <source>
        <dbReference type="Proteomes" id="UP000467840"/>
    </source>
</evidence>
<organism evidence="10 11">
    <name type="scientific">Hevea brasiliensis</name>
    <name type="common">Para rubber tree</name>
    <name type="synonym">Siphonia brasiliensis</name>
    <dbReference type="NCBI Taxonomy" id="3981"/>
    <lineage>
        <taxon>Eukaryota</taxon>
        <taxon>Viridiplantae</taxon>
        <taxon>Streptophyta</taxon>
        <taxon>Embryophyta</taxon>
        <taxon>Tracheophyta</taxon>
        <taxon>Spermatophyta</taxon>
        <taxon>Magnoliopsida</taxon>
        <taxon>eudicotyledons</taxon>
        <taxon>Gunneridae</taxon>
        <taxon>Pentapetalae</taxon>
        <taxon>rosids</taxon>
        <taxon>fabids</taxon>
        <taxon>Malpighiales</taxon>
        <taxon>Euphorbiaceae</taxon>
        <taxon>Crotonoideae</taxon>
        <taxon>Micrandreae</taxon>
        <taxon>Hevea</taxon>
    </lineage>
</organism>
<accession>A0A6A6N527</accession>
<evidence type="ECO:0000256" key="4">
    <source>
        <dbReference type="ARBA" id="ARBA00022833"/>
    </source>
</evidence>
<feature type="domain" description="C2H2-type" evidence="9">
    <location>
        <begin position="269"/>
        <end position="291"/>
    </location>
</feature>
<dbReference type="GO" id="GO:0005634">
    <property type="term" value="C:nucleus"/>
    <property type="evidence" value="ECO:0007669"/>
    <property type="project" value="TreeGrafter"/>
</dbReference>
<keyword evidence="6" id="KW-0804">Transcription</keyword>
<name>A0A6A6N527_HEVBR</name>
<comment type="caution">
    <text evidence="10">The sequence shown here is derived from an EMBL/GenBank/DDBJ whole genome shotgun (WGS) entry which is preliminary data.</text>
</comment>
<dbReference type="GO" id="GO:0003700">
    <property type="term" value="F:DNA-binding transcription factor activity"/>
    <property type="evidence" value="ECO:0007669"/>
    <property type="project" value="InterPro"/>
</dbReference>
<keyword evidence="1" id="KW-0479">Metal-binding</keyword>
<evidence type="ECO:0000256" key="2">
    <source>
        <dbReference type="ARBA" id="ARBA00022737"/>
    </source>
</evidence>
<evidence type="ECO:0000256" key="8">
    <source>
        <dbReference type="SAM" id="MobiDB-lite"/>
    </source>
</evidence>
<keyword evidence="5" id="KW-0805">Transcription regulation</keyword>
<protein>
    <recommendedName>
        <fullName evidence="9">C2H2-type domain-containing protein</fullName>
    </recommendedName>
</protein>
<keyword evidence="2" id="KW-0677">Repeat</keyword>
<dbReference type="Pfam" id="PF13912">
    <property type="entry name" value="zf-C2H2_6"/>
    <property type="match status" value="2"/>
</dbReference>
<feature type="domain" description="C2H2-type" evidence="9">
    <location>
        <begin position="208"/>
        <end position="235"/>
    </location>
</feature>
<dbReference type="AlphaFoldDB" id="A0A6A6N527"/>
<dbReference type="Proteomes" id="UP000467840">
    <property type="component" value="Chromosome 10"/>
</dbReference>
<dbReference type="PANTHER" id="PTHR45988">
    <property type="entry name" value="C2H2 TYPE ZINC FINGER TRANSCRIPTION FACTOR FAMILY-RELATED"/>
    <property type="match status" value="1"/>
</dbReference>
<dbReference type="GO" id="GO:0000976">
    <property type="term" value="F:transcription cis-regulatory region binding"/>
    <property type="evidence" value="ECO:0007669"/>
    <property type="project" value="TreeGrafter"/>
</dbReference>
<gene>
    <name evidence="10" type="ORF">GH714_027447</name>
</gene>
<evidence type="ECO:0000256" key="6">
    <source>
        <dbReference type="ARBA" id="ARBA00023163"/>
    </source>
</evidence>
<evidence type="ECO:0000256" key="5">
    <source>
        <dbReference type="ARBA" id="ARBA00023015"/>
    </source>
</evidence>
<dbReference type="SUPFAM" id="SSF57667">
    <property type="entry name" value="beta-beta-alpha zinc fingers"/>
    <property type="match status" value="1"/>
</dbReference>
<keyword evidence="3 7" id="KW-0863">Zinc-finger</keyword>
<dbReference type="InterPro" id="IPR013087">
    <property type="entry name" value="Znf_C2H2_type"/>
</dbReference>
<proteinExistence type="predicted"/>
<dbReference type="PROSITE" id="PS00028">
    <property type="entry name" value="ZINC_FINGER_C2H2_1"/>
    <property type="match status" value="2"/>
</dbReference>
<evidence type="ECO:0000256" key="7">
    <source>
        <dbReference type="PROSITE-ProRule" id="PRU00042"/>
    </source>
</evidence>
<evidence type="ECO:0000256" key="1">
    <source>
        <dbReference type="ARBA" id="ARBA00022723"/>
    </source>
</evidence>
<evidence type="ECO:0000313" key="10">
    <source>
        <dbReference type="EMBL" id="KAF2320414.1"/>
    </source>
</evidence>
<dbReference type="EMBL" id="JAAGAX010000003">
    <property type="protein sequence ID" value="KAF2320414.1"/>
    <property type="molecule type" value="Genomic_DNA"/>
</dbReference>
<feature type="compositionally biased region" description="Polar residues" evidence="8">
    <location>
        <begin position="141"/>
        <end position="167"/>
    </location>
</feature>
<feature type="region of interest" description="Disordered" evidence="8">
    <location>
        <begin position="133"/>
        <end position="170"/>
    </location>
</feature>
<evidence type="ECO:0000256" key="3">
    <source>
        <dbReference type="ARBA" id="ARBA00022771"/>
    </source>
</evidence>
<dbReference type="Gene3D" id="3.30.160.60">
    <property type="entry name" value="Classic Zinc Finger"/>
    <property type="match status" value="1"/>
</dbReference>
<dbReference type="GO" id="GO:0008270">
    <property type="term" value="F:zinc ion binding"/>
    <property type="evidence" value="ECO:0007669"/>
    <property type="project" value="UniProtKB-KW"/>
</dbReference>
<dbReference type="InterPro" id="IPR044653">
    <property type="entry name" value="AZF1/2/3-like"/>
</dbReference>
<evidence type="ECO:0000259" key="9">
    <source>
        <dbReference type="PROSITE" id="PS50157"/>
    </source>
</evidence>
<sequence>MDSSNYGGTASDHKNRLLLNKDFLDNSSSIATDVYYDQDQEQYNGHQEHHPEKGNLAVDSSRFAPAIINLMDYLPARSWSKTRKRTCCSCSSWLCHVDQEILETILLELKSMGITKNKNTSKILPKIVSNQDKGKVEEKMQQCSTNNNKTSLGYSDSDSDTNDQVPTASGKKRCNELGLIKKYVKKKPKKMDIKLKSQSELVDRKGSYVCKECNEVFDDYHALGGHTAAHNRNKILENAPLGELGTGRGGKRRDKSLAEPAVDDRGNKYVCNLCSRRFSTGQALGGHKSYHRKMARVEAQKGSGEVTSSVENVSKIDLNAPQDEMFRGV</sequence>
<keyword evidence="11" id="KW-1185">Reference proteome</keyword>
<dbReference type="SMART" id="SM00355">
    <property type="entry name" value="ZnF_C2H2"/>
    <property type="match status" value="2"/>
</dbReference>
<dbReference type="InterPro" id="IPR036236">
    <property type="entry name" value="Znf_C2H2_sf"/>
</dbReference>
<reference evidence="10 11" key="1">
    <citation type="journal article" date="2020" name="Mol. Plant">
        <title>The Chromosome-Based Rubber Tree Genome Provides New Insights into Spurge Genome Evolution and Rubber Biosynthesis.</title>
        <authorList>
            <person name="Liu J."/>
            <person name="Shi C."/>
            <person name="Shi C.C."/>
            <person name="Li W."/>
            <person name="Zhang Q.J."/>
            <person name="Zhang Y."/>
            <person name="Li K."/>
            <person name="Lu H.F."/>
            <person name="Shi C."/>
            <person name="Zhu S.T."/>
            <person name="Xiao Z.Y."/>
            <person name="Nan H."/>
            <person name="Yue Y."/>
            <person name="Zhu X.G."/>
            <person name="Wu Y."/>
            <person name="Hong X.N."/>
            <person name="Fan G.Y."/>
            <person name="Tong Y."/>
            <person name="Zhang D."/>
            <person name="Mao C.L."/>
            <person name="Liu Y.L."/>
            <person name="Hao S.J."/>
            <person name="Liu W.Q."/>
            <person name="Lv M.Q."/>
            <person name="Zhang H.B."/>
            <person name="Liu Y."/>
            <person name="Hu-Tang G.R."/>
            <person name="Wang J.P."/>
            <person name="Wang J.H."/>
            <person name="Sun Y.H."/>
            <person name="Ni S.B."/>
            <person name="Chen W.B."/>
            <person name="Zhang X.C."/>
            <person name="Jiao Y.N."/>
            <person name="Eichler E.E."/>
            <person name="Li G.H."/>
            <person name="Liu X."/>
            <person name="Gao L.Z."/>
        </authorList>
    </citation>
    <scope>NUCLEOTIDE SEQUENCE [LARGE SCALE GENOMIC DNA]</scope>
    <source>
        <strain evidence="11">cv. GT1</strain>
        <tissue evidence="10">Leaf</tissue>
    </source>
</reference>
<dbReference type="PROSITE" id="PS50157">
    <property type="entry name" value="ZINC_FINGER_C2H2_2"/>
    <property type="match status" value="2"/>
</dbReference>